<dbReference type="EMBL" id="JAAGMN010007453">
    <property type="protein sequence ID" value="NEE18633.1"/>
    <property type="molecule type" value="Genomic_DNA"/>
</dbReference>
<comment type="caution">
    <text evidence="2">The sequence shown here is derived from an EMBL/GenBank/DDBJ whole genome shotgun (WGS) entry which is preliminary data.</text>
</comment>
<dbReference type="InterPro" id="IPR050237">
    <property type="entry name" value="ATP-dep_AMP-bd_enzyme"/>
</dbReference>
<feature type="domain" description="AMP-dependent synthetase/ligase" evidence="1">
    <location>
        <begin position="1"/>
        <end position="107"/>
    </location>
</feature>
<dbReference type="InterPro" id="IPR020845">
    <property type="entry name" value="AMP-binding_CS"/>
</dbReference>
<dbReference type="InterPro" id="IPR000873">
    <property type="entry name" value="AMP-dep_synth/lig_dom"/>
</dbReference>
<protein>
    <submittedName>
        <fullName evidence="2">AMP-binding protein</fullName>
    </submittedName>
</protein>
<dbReference type="PRINTS" id="PR00154">
    <property type="entry name" value="AMPBINDING"/>
</dbReference>
<dbReference type="SUPFAM" id="SSF56801">
    <property type="entry name" value="Acetyl-CoA synthetase-like"/>
    <property type="match status" value="1"/>
</dbReference>
<sequence>AVTVPVYETSSAEQVQWILGDSGAVAVLVESDAHAASVASVRDALPELEHVWQIDAGAVDALGRAGAEVSEETMDLRTRSAKADDPATIVYTSGTTGRPKGCVLTHR</sequence>
<organism evidence="2">
    <name type="scientific">Streptomyces sp. SID7499</name>
    <dbReference type="NCBI Taxonomy" id="2706086"/>
    <lineage>
        <taxon>Bacteria</taxon>
        <taxon>Bacillati</taxon>
        <taxon>Actinomycetota</taxon>
        <taxon>Actinomycetes</taxon>
        <taxon>Kitasatosporales</taxon>
        <taxon>Streptomycetaceae</taxon>
        <taxon>Streptomyces</taxon>
    </lineage>
</organism>
<dbReference type="InterPro" id="IPR020459">
    <property type="entry name" value="AMP-binding"/>
</dbReference>
<evidence type="ECO:0000313" key="2">
    <source>
        <dbReference type="EMBL" id="NEE18633.1"/>
    </source>
</evidence>
<dbReference type="Pfam" id="PF00501">
    <property type="entry name" value="AMP-binding"/>
    <property type="match status" value="1"/>
</dbReference>
<evidence type="ECO:0000259" key="1">
    <source>
        <dbReference type="Pfam" id="PF00501"/>
    </source>
</evidence>
<dbReference type="PANTHER" id="PTHR43767:SF1">
    <property type="entry name" value="NONRIBOSOMAL PEPTIDE SYNTHASE PES1 (EUROFUNG)-RELATED"/>
    <property type="match status" value="1"/>
</dbReference>
<proteinExistence type="predicted"/>
<feature type="non-terminal residue" evidence="2">
    <location>
        <position position="1"/>
    </location>
</feature>
<dbReference type="AlphaFoldDB" id="A0A6G3XLT3"/>
<gene>
    <name evidence="2" type="ORF">G3M58_70700</name>
</gene>
<dbReference type="Gene3D" id="3.40.50.980">
    <property type="match status" value="1"/>
</dbReference>
<reference evidence="2" key="1">
    <citation type="submission" date="2020-01" db="EMBL/GenBank/DDBJ databases">
        <title>Insect and environment-associated Actinomycetes.</title>
        <authorList>
            <person name="Currrie C."/>
            <person name="Chevrette M."/>
            <person name="Carlson C."/>
            <person name="Stubbendieck R."/>
            <person name="Wendt-Pienkowski E."/>
        </authorList>
    </citation>
    <scope>NUCLEOTIDE SEQUENCE</scope>
    <source>
        <strain evidence="2">SID7499</strain>
    </source>
</reference>
<feature type="non-terminal residue" evidence="2">
    <location>
        <position position="107"/>
    </location>
</feature>
<dbReference type="PANTHER" id="PTHR43767">
    <property type="entry name" value="LONG-CHAIN-FATTY-ACID--COA LIGASE"/>
    <property type="match status" value="1"/>
</dbReference>
<accession>A0A6G3XLT3</accession>
<name>A0A6G3XLT3_9ACTN</name>
<dbReference type="PROSITE" id="PS00455">
    <property type="entry name" value="AMP_BINDING"/>
    <property type="match status" value="1"/>
</dbReference>